<proteinExistence type="predicted"/>
<dbReference type="PANTHER" id="PTHR16537:SF1">
    <property type="entry name" value="PROTEIN ZNRD2"/>
    <property type="match status" value="1"/>
</dbReference>
<evidence type="ECO:0000313" key="2">
    <source>
        <dbReference type="EMBL" id="RSH81408.1"/>
    </source>
</evidence>
<feature type="compositionally biased region" description="Acidic residues" evidence="1">
    <location>
        <begin position="253"/>
        <end position="266"/>
    </location>
</feature>
<dbReference type="Proteomes" id="UP000279259">
    <property type="component" value="Unassembled WGS sequence"/>
</dbReference>
<protein>
    <submittedName>
        <fullName evidence="2">Uncharacterized protein</fullName>
    </submittedName>
</protein>
<comment type="caution">
    <text evidence="2">The sequence shown here is derived from an EMBL/GenBank/DDBJ whole genome shotgun (WGS) entry which is preliminary data.</text>
</comment>
<dbReference type="STRING" id="1890683.A0A427XRI4"/>
<sequence>MPAPQMSSQLENTSAILGEYMLKGWTLTDLHCAICRVTPLMREPTSQAERAGRNEPIQFCALCDGAPTGRPAASSSTSASIPPIHSSSSAPAAPTASVPGRAPVPTGTTGSRQPAAGAGPAPDLSFGSSSTADDAASKISGLLLQGYSLLGDNCPSDTCRGMPLVGYPRKRDGSKDTRRLCVGCGGRWVTEGDTGGMTMVSAPTVGGAGPSAAVKGVSVGSAGNQQAGASSPNTRRRMELYDVGLELLRQEEKMEEEEQVDEVDMDVAERSTPSQSRTPQTNGSSALPAALRSTTDSLAQTLDRLATSLSSHTSGSSASDESRYFVDVKLHTEAMRDVLEVLERLERLGK</sequence>
<keyword evidence="3" id="KW-1185">Reference proteome</keyword>
<dbReference type="InterPro" id="IPR009563">
    <property type="entry name" value="SSSCA1"/>
</dbReference>
<dbReference type="Pfam" id="PF06677">
    <property type="entry name" value="Auto_anti-p27"/>
    <property type="match status" value="2"/>
</dbReference>
<feature type="region of interest" description="Disordered" evidence="1">
    <location>
        <begin position="71"/>
        <end position="132"/>
    </location>
</feature>
<dbReference type="EMBL" id="RSCD01000031">
    <property type="protein sequence ID" value="RSH81408.1"/>
    <property type="molecule type" value="Genomic_DNA"/>
</dbReference>
<feature type="region of interest" description="Disordered" evidence="1">
    <location>
        <begin position="251"/>
        <end position="288"/>
    </location>
</feature>
<dbReference type="PANTHER" id="PTHR16537">
    <property type="entry name" value="SJOEGREN SYNDROME/SCLERODERMA AUTOANTIGEN 1"/>
    <property type="match status" value="1"/>
</dbReference>
<evidence type="ECO:0000313" key="3">
    <source>
        <dbReference type="Proteomes" id="UP000279259"/>
    </source>
</evidence>
<feature type="compositionally biased region" description="Polar residues" evidence="1">
    <location>
        <begin position="271"/>
        <end position="285"/>
    </location>
</feature>
<gene>
    <name evidence="2" type="ORF">EHS25_006940</name>
</gene>
<reference evidence="2 3" key="1">
    <citation type="submission" date="2018-11" db="EMBL/GenBank/DDBJ databases">
        <title>Genome sequence of Saitozyma podzolica DSM 27192.</title>
        <authorList>
            <person name="Aliyu H."/>
            <person name="Gorte O."/>
            <person name="Ochsenreither K."/>
        </authorList>
    </citation>
    <scope>NUCLEOTIDE SEQUENCE [LARGE SCALE GENOMIC DNA]</scope>
    <source>
        <strain evidence="2 3">DSM 27192</strain>
    </source>
</reference>
<accession>A0A427XRI4</accession>
<organism evidence="2 3">
    <name type="scientific">Saitozyma podzolica</name>
    <dbReference type="NCBI Taxonomy" id="1890683"/>
    <lineage>
        <taxon>Eukaryota</taxon>
        <taxon>Fungi</taxon>
        <taxon>Dikarya</taxon>
        <taxon>Basidiomycota</taxon>
        <taxon>Agaricomycotina</taxon>
        <taxon>Tremellomycetes</taxon>
        <taxon>Tremellales</taxon>
        <taxon>Trimorphomycetaceae</taxon>
        <taxon>Saitozyma</taxon>
    </lineage>
</organism>
<dbReference type="OrthoDB" id="28939at2759"/>
<evidence type="ECO:0000256" key="1">
    <source>
        <dbReference type="SAM" id="MobiDB-lite"/>
    </source>
</evidence>
<name>A0A427XRI4_9TREE</name>
<dbReference type="AlphaFoldDB" id="A0A427XRI4"/>
<dbReference type="InterPro" id="IPR051888">
    <property type="entry name" value="UPF0148_domain"/>
</dbReference>
<feature type="compositionally biased region" description="Low complexity" evidence="1">
    <location>
        <begin position="71"/>
        <end position="97"/>
    </location>
</feature>